<feature type="domain" description="RelA/SpoT" evidence="2">
    <location>
        <begin position="72"/>
        <end position="212"/>
    </location>
</feature>
<dbReference type="SMART" id="SM00954">
    <property type="entry name" value="RelA_SpoT"/>
    <property type="match status" value="1"/>
</dbReference>
<evidence type="ECO:0000313" key="3">
    <source>
        <dbReference type="EMBL" id="MFD2246579.1"/>
    </source>
</evidence>
<proteinExistence type="predicted"/>
<dbReference type="Pfam" id="PF04607">
    <property type="entry name" value="RelA_SpoT"/>
    <property type="match status" value="1"/>
</dbReference>
<dbReference type="InterPro" id="IPR043519">
    <property type="entry name" value="NT_sf"/>
</dbReference>
<dbReference type="CDD" id="cd05399">
    <property type="entry name" value="NT_Rel-Spo_like"/>
    <property type="match status" value="1"/>
</dbReference>
<keyword evidence="1" id="KW-0175">Coiled coil</keyword>
<evidence type="ECO:0000256" key="1">
    <source>
        <dbReference type="SAM" id="Coils"/>
    </source>
</evidence>
<organism evidence="3 4">
    <name type="scientific">Pontibacter ruber</name>
    <dbReference type="NCBI Taxonomy" id="1343895"/>
    <lineage>
        <taxon>Bacteria</taxon>
        <taxon>Pseudomonadati</taxon>
        <taxon>Bacteroidota</taxon>
        <taxon>Cytophagia</taxon>
        <taxon>Cytophagales</taxon>
        <taxon>Hymenobacteraceae</taxon>
        <taxon>Pontibacter</taxon>
    </lineage>
</organism>
<dbReference type="InterPro" id="IPR007685">
    <property type="entry name" value="RelA_SpoT"/>
</dbReference>
<reference evidence="4" key="1">
    <citation type="journal article" date="2019" name="Int. J. Syst. Evol. Microbiol.">
        <title>The Global Catalogue of Microorganisms (GCM) 10K type strain sequencing project: providing services to taxonomists for standard genome sequencing and annotation.</title>
        <authorList>
            <consortium name="The Broad Institute Genomics Platform"/>
            <consortium name="The Broad Institute Genome Sequencing Center for Infectious Disease"/>
            <person name="Wu L."/>
            <person name="Ma J."/>
        </authorList>
    </citation>
    <scope>NUCLEOTIDE SEQUENCE [LARGE SCALE GENOMIC DNA]</scope>
    <source>
        <strain evidence="4">CGMCC 4.1782</strain>
    </source>
</reference>
<gene>
    <name evidence="3" type="ORF">ACFSKP_09960</name>
</gene>
<dbReference type="Gene3D" id="3.30.460.10">
    <property type="entry name" value="Beta Polymerase, domain 2"/>
    <property type="match status" value="1"/>
</dbReference>
<dbReference type="Proteomes" id="UP001597374">
    <property type="component" value="Unassembled WGS sequence"/>
</dbReference>
<dbReference type="RefSeq" id="WP_250428365.1">
    <property type="nucleotide sequence ID" value="NZ_JALPRR010000001.1"/>
</dbReference>
<accession>A0ABW5CX10</accession>
<protein>
    <submittedName>
        <fullName evidence="3">RelA/SpoT domain-containing protein</fullName>
    </submittedName>
</protein>
<evidence type="ECO:0000313" key="4">
    <source>
        <dbReference type="Proteomes" id="UP001597374"/>
    </source>
</evidence>
<comment type="caution">
    <text evidence="3">The sequence shown here is derived from an EMBL/GenBank/DDBJ whole genome shotgun (WGS) entry which is preliminary data.</text>
</comment>
<feature type="coiled-coil region" evidence="1">
    <location>
        <begin position="222"/>
        <end position="249"/>
    </location>
</feature>
<dbReference type="PANTHER" id="PTHR41773">
    <property type="entry name" value="GTP PYROPHOSPHATASE-RELATED"/>
    <property type="match status" value="1"/>
</dbReference>
<dbReference type="PANTHER" id="PTHR41773:SF1">
    <property type="entry name" value="RELA_SPOT DOMAIN-CONTAINING PROTEIN"/>
    <property type="match status" value="1"/>
</dbReference>
<evidence type="ECO:0000259" key="2">
    <source>
        <dbReference type="SMART" id="SM00954"/>
    </source>
</evidence>
<name>A0ABW5CX10_9BACT</name>
<dbReference type="SUPFAM" id="SSF81301">
    <property type="entry name" value="Nucleotidyltransferase"/>
    <property type="match status" value="1"/>
</dbReference>
<sequence length="288" mass="33950">MSKSSFTDKASLRFILSILEESEENLHAQGIEAQELVAIYNDYTSRLDELEDVALLVANALKRQKDVHAVRYRVKEPLHLLKKIIRKKQEYPNRHVTTGNYLEFINDLVGVRILHLYKQACHDIGKYIQQVWELKREPYAYVKSQMTSYAQQFASDKYRIFVNERGYQAQHYIIKVSPNRRLYFVEVQVKTLFEEGWSEIDHCIRYPDHNPNELLNRLLWLLNQFTSRADEIAIQIQALAEELQKYKLSPKSKPEVTVAQLHGHIDRLPVEEQEKQYLYACLARLTGR</sequence>
<dbReference type="EMBL" id="JBHUIM010000001">
    <property type="protein sequence ID" value="MFD2246579.1"/>
    <property type="molecule type" value="Genomic_DNA"/>
</dbReference>
<keyword evidence="4" id="KW-1185">Reference proteome</keyword>